<dbReference type="Pfam" id="PF01075">
    <property type="entry name" value="Glyco_transf_9"/>
    <property type="match status" value="1"/>
</dbReference>
<dbReference type="InterPro" id="IPR002201">
    <property type="entry name" value="Glyco_trans_9"/>
</dbReference>
<evidence type="ECO:0000313" key="15">
    <source>
        <dbReference type="Proteomes" id="UP000289718"/>
    </source>
</evidence>
<evidence type="ECO:0000313" key="14">
    <source>
        <dbReference type="EMBL" id="RXK12254.1"/>
    </source>
</evidence>
<dbReference type="EC" id="2.4.99.23" evidence="10"/>
<organism evidence="14 15">
    <name type="scientific">Halarcobacter mediterraneus</name>
    <dbReference type="NCBI Taxonomy" id="2023153"/>
    <lineage>
        <taxon>Bacteria</taxon>
        <taxon>Pseudomonadati</taxon>
        <taxon>Campylobacterota</taxon>
        <taxon>Epsilonproteobacteria</taxon>
        <taxon>Campylobacterales</taxon>
        <taxon>Arcobacteraceae</taxon>
        <taxon>Halarcobacter</taxon>
    </lineage>
</organism>
<proteinExistence type="inferred from homology"/>
<evidence type="ECO:0000256" key="10">
    <source>
        <dbReference type="ARBA" id="ARBA00044041"/>
    </source>
</evidence>
<evidence type="ECO:0000256" key="7">
    <source>
        <dbReference type="ARBA" id="ARBA00022985"/>
    </source>
</evidence>
<dbReference type="InterPro" id="IPR011908">
    <property type="entry name" value="LipoPS_heptosylTferase-I"/>
</dbReference>
<evidence type="ECO:0000256" key="12">
    <source>
        <dbReference type="ARBA" id="ARBA00044330"/>
    </source>
</evidence>
<evidence type="ECO:0000256" key="11">
    <source>
        <dbReference type="ARBA" id="ARBA00044190"/>
    </source>
</evidence>
<gene>
    <name evidence="14" type="primary">waaC</name>
    <name evidence="14" type="ORF">CP965_10830</name>
</gene>
<dbReference type="Gene3D" id="3.40.50.2000">
    <property type="entry name" value="Glycogen Phosphorylase B"/>
    <property type="match status" value="2"/>
</dbReference>
<evidence type="ECO:0000256" key="4">
    <source>
        <dbReference type="ARBA" id="ARBA00022519"/>
    </source>
</evidence>
<dbReference type="InterPro" id="IPR051199">
    <property type="entry name" value="LPS_LOS_Heptosyltrfase"/>
</dbReference>
<dbReference type="GO" id="GO:0005886">
    <property type="term" value="C:plasma membrane"/>
    <property type="evidence" value="ECO:0007669"/>
    <property type="project" value="UniProtKB-SubCell"/>
</dbReference>
<comment type="catalytic activity">
    <reaction evidence="13">
        <text>an alpha-Kdo-(2-&gt;4)-alpha-Kdo-(2-&gt;6)-lipid A + ADP-L-glycero-beta-D-manno-heptose = an L-alpha-D-Hep-(1-&gt;5)-[alpha-Kdo-(2-&gt;4)]-alpha-Kdo-(2-&gt;6)-lipid A + ADP + H(+)</text>
        <dbReference type="Rhea" id="RHEA:74067"/>
        <dbReference type="ChEBI" id="CHEBI:15378"/>
        <dbReference type="ChEBI" id="CHEBI:61506"/>
        <dbReference type="ChEBI" id="CHEBI:176431"/>
        <dbReference type="ChEBI" id="CHEBI:193068"/>
        <dbReference type="ChEBI" id="CHEBI:456216"/>
        <dbReference type="EC" id="2.4.99.23"/>
    </reaction>
</comment>
<keyword evidence="15" id="KW-1185">Reference proteome</keyword>
<evidence type="ECO:0000256" key="6">
    <source>
        <dbReference type="ARBA" id="ARBA00022679"/>
    </source>
</evidence>
<sequence length="332" mass="37858">MKLAIVKLSAMGDIIHAMLALQFIKKQNPNIQIDWFVQKEFAQVLQLNPHINNIYSLDLKAIKKDKSKLISQIKLIKSYSSVNYDLIIDAQGLIKSALVSKFLGKTRAGFDRNSTREGLASFLYKIKVKSAYSKNVIERNLDVLLKPLQIEYKKEDILNKEAFLYFENTYDFKELLSLNKKNILFIVGASWPSKMYPKEKFAKISNILEENILIAWGSEKEQKIAQYICENSKAIALPKLSLNDLKSLVSKVDLVIGNDTGPTHMAWALNIPSITIFGCTPGYRNTYETKINKIVESNSKVNPEKLKKEDFSISEIDENLIVNKAKELLFEN</sequence>
<evidence type="ECO:0000256" key="9">
    <source>
        <dbReference type="ARBA" id="ARBA00043995"/>
    </source>
</evidence>
<keyword evidence="5" id="KW-0328">Glycosyltransferase</keyword>
<comment type="pathway">
    <text evidence="2">Bacterial outer membrane biogenesis; LPS core biosynthesis.</text>
</comment>
<dbReference type="SUPFAM" id="SSF53756">
    <property type="entry name" value="UDP-Glycosyltransferase/glycogen phosphorylase"/>
    <property type="match status" value="1"/>
</dbReference>
<keyword evidence="4" id="KW-0997">Cell inner membrane</keyword>
<dbReference type="NCBIfam" id="TIGR02193">
    <property type="entry name" value="heptsyl_trn_I"/>
    <property type="match status" value="1"/>
</dbReference>
<reference evidence="14 15" key="1">
    <citation type="submission" date="2017-09" db="EMBL/GenBank/DDBJ databases">
        <title>Genomics of the genus Arcobacter.</title>
        <authorList>
            <person name="Perez-Cataluna A."/>
            <person name="Figueras M.J."/>
            <person name="Salas-Masso N."/>
        </authorList>
    </citation>
    <scope>NUCLEOTIDE SEQUENCE [LARGE SCALE GENOMIC DNA]</scope>
    <source>
        <strain evidence="14 15">F156-34</strain>
    </source>
</reference>
<comment type="caution">
    <text evidence="14">The sequence shown here is derived from an EMBL/GenBank/DDBJ whole genome shotgun (WGS) entry which is preliminary data.</text>
</comment>
<comment type="similarity">
    <text evidence="9">Belongs to the glycosyltransferase 9 family.</text>
</comment>
<dbReference type="GO" id="GO:0005829">
    <property type="term" value="C:cytosol"/>
    <property type="evidence" value="ECO:0007669"/>
    <property type="project" value="TreeGrafter"/>
</dbReference>
<accession>A0A4Q1ARP8</accession>
<evidence type="ECO:0000256" key="2">
    <source>
        <dbReference type="ARBA" id="ARBA00004713"/>
    </source>
</evidence>
<evidence type="ECO:0000256" key="8">
    <source>
        <dbReference type="ARBA" id="ARBA00023136"/>
    </source>
</evidence>
<dbReference type="GO" id="GO:0009244">
    <property type="term" value="P:lipopolysaccharide core region biosynthetic process"/>
    <property type="evidence" value="ECO:0007669"/>
    <property type="project" value="InterPro"/>
</dbReference>
<dbReference type="OrthoDB" id="9760688at2"/>
<keyword evidence="8" id="KW-0472">Membrane</keyword>
<dbReference type="CDD" id="cd03789">
    <property type="entry name" value="GT9_LPS_heptosyltransferase"/>
    <property type="match status" value="1"/>
</dbReference>
<evidence type="ECO:0000256" key="1">
    <source>
        <dbReference type="ARBA" id="ARBA00004515"/>
    </source>
</evidence>
<dbReference type="Proteomes" id="UP000289718">
    <property type="component" value="Unassembled WGS sequence"/>
</dbReference>
<evidence type="ECO:0000256" key="3">
    <source>
        <dbReference type="ARBA" id="ARBA00022475"/>
    </source>
</evidence>
<keyword evidence="3" id="KW-1003">Cell membrane</keyword>
<evidence type="ECO:0000256" key="13">
    <source>
        <dbReference type="ARBA" id="ARBA00049201"/>
    </source>
</evidence>
<dbReference type="EMBL" id="NXIE01000004">
    <property type="protein sequence ID" value="RXK12254.1"/>
    <property type="molecule type" value="Genomic_DNA"/>
</dbReference>
<protein>
    <recommendedName>
        <fullName evidence="11">Lipopolysaccharide heptosyltransferase 1</fullName>
        <ecNumber evidence="10">2.4.99.23</ecNumber>
    </recommendedName>
    <alternativeName>
        <fullName evidence="12">ADP-heptose:lipopolysaccharide heptosyltransferase I</fullName>
    </alternativeName>
</protein>
<keyword evidence="7" id="KW-0448">Lipopolysaccharide biosynthesis</keyword>
<keyword evidence="6 14" id="KW-0808">Transferase</keyword>
<comment type="subcellular location">
    <subcellularLocation>
        <location evidence="1">Cell inner membrane</location>
        <topology evidence="1">Peripheral membrane protein</topology>
        <orientation evidence="1">Cytoplasmic side</orientation>
    </subcellularLocation>
</comment>
<dbReference type="PANTHER" id="PTHR30160:SF19">
    <property type="entry name" value="LIPOPOLYSACCHARIDE HEPTOSYLTRANSFERASE 1"/>
    <property type="match status" value="1"/>
</dbReference>
<evidence type="ECO:0000256" key="5">
    <source>
        <dbReference type="ARBA" id="ARBA00022676"/>
    </source>
</evidence>
<dbReference type="PANTHER" id="PTHR30160">
    <property type="entry name" value="TETRAACYLDISACCHARIDE 4'-KINASE-RELATED"/>
    <property type="match status" value="1"/>
</dbReference>
<dbReference type="AlphaFoldDB" id="A0A4Q1ARP8"/>
<dbReference type="RefSeq" id="WP_129062121.1">
    <property type="nucleotide sequence ID" value="NZ_NXIE01000004.1"/>
</dbReference>
<name>A0A4Q1ARP8_9BACT</name>
<dbReference type="GO" id="GO:0008713">
    <property type="term" value="F:ADP-heptose-lipopolysaccharide heptosyltransferase activity"/>
    <property type="evidence" value="ECO:0007669"/>
    <property type="project" value="TreeGrafter"/>
</dbReference>